<evidence type="ECO:0008006" key="3">
    <source>
        <dbReference type="Google" id="ProtNLM"/>
    </source>
</evidence>
<evidence type="ECO:0000313" key="1">
    <source>
        <dbReference type="EMBL" id="MDI9859856.1"/>
    </source>
</evidence>
<evidence type="ECO:0000313" key="2">
    <source>
        <dbReference type="Proteomes" id="UP001236507"/>
    </source>
</evidence>
<protein>
    <recommendedName>
        <fullName evidence="3">IDEAL domain-containing protein</fullName>
    </recommendedName>
</protein>
<dbReference type="Proteomes" id="UP001236507">
    <property type="component" value="Unassembled WGS sequence"/>
</dbReference>
<sequence length="154" mass="18073">MLKTKISIKEPHVRKFVISRYGDDTSVIDLTRRSFLGKLTELGCQKIGYVHSLPRTEHDESTLVTLLLPDSLKNHFLHPAKVLLFVQALEFHFREIFLAHCEVFVELGVSDYNAVENFMDKYAIEDDGKIAERLRQMWRNHQSYQRRKLEKKLG</sequence>
<name>A0ABT6Y9C9_9BACT</name>
<dbReference type="EMBL" id="JASHIF010000009">
    <property type="protein sequence ID" value="MDI9859856.1"/>
    <property type="molecule type" value="Genomic_DNA"/>
</dbReference>
<accession>A0ABT6Y9C9</accession>
<organism evidence="1 2">
    <name type="scientific">Flectobacillus roseus</name>
    <dbReference type="NCBI Taxonomy" id="502259"/>
    <lineage>
        <taxon>Bacteria</taxon>
        <taxon>Pseudomonadati</taxon>
        <taxon>Bacteroidota</taxon>
        <taxon>Cytophagia</taxon>
        <taxon>Cytophagales</taxon>
        <taxon>Flectobacillaceae</taxon>
        <taxon>Flectobacillus</taxon>
    </lineage>
</organism>
<proteinExistence type="predicted"/>
<comment type="caution">
    <text evidence="1">The sequence shown here is derived from an EMBL/GenBank/DDBJ whole genome shotgun (WGS) entry which is preliminary data.</text>
</comment>
<reference evidence="1 2" key="1">
    <citation type="submission" date="2023-05" db="EMBL/GenBank/DDBJ databases">
        <title>Novel species of genus Flectobacillus isolated from stream in China.</title>
        <authorList>
            <person name="Lu H."/>
        </authorList>
    </citation>
    <scope>NUCLEOTIDE SEQUENCE [LARGE SCALE GENOMIC DNA]</scope>
    <source>
        <strain evidence="1 2">KCTC 42575</strain>
    </source>
</reference>
<gene>
    <name evidence="1" type="ORF">QM524_11605</name>
</gene>
<keyword evidence="2" id="KW-1185">Reference proteome</keyword>
<dbReference type="RefSeq" id="WP_283328326.1">
    <property type="nucleotide sequence ID" value="NZ_JASHIF010000009.1"/>
</dbReference>